<reference evidence="1" key="1">
    <citation type="journal article" date="2015" name="Nature">
        <title>Complex archaea that bridge the gap between prokaryotes and eukaryotes.</title>
        <authorList>
            <person name="Spang A."/>
            <person name="Saw J.H."/>
            <person name="Jorgensen S.L."/>
            <person name="Zaremba-Niedzwiedzka K."/>
            <person name="Martijn J."/>
            <person name="Lind A.E."/>
            <person name="van Eijk R."/>
            <person name="Schleper C."/>
            <person name="Guy L."/>
            <person name="Ettema T.J."/>
        </authorList>
    </citation>
    <scope>NUCLEOTIDE SEQUENCE</scope>
</reference>
<name>A0A0F9TUL8_9ZZZZ</name>
<comment type="caution">
    <text evidence="1">The sequence shown here is derived from an EMBL/GenBank/DDBJ whole genome shotgun (WGS) entry which is preliminary data.</text>
</comment>
<dbReference type="EMBL" id="LAZR01001004">
    <property type="protein sequence ID" value="KKN52791.1"/>
    <property type="molecule type" value="Genomic_DNA"/>
</dbReference>
<accession>A0A0F9TUL8</accession>
<protein>
    <submittedName>
        <fullName evidence="1">Uncharacterized protein</fullName>
    </submittedName>
</protein>
<proteinExistence type="predicted"/>
<gene>
    <name evidence="1" type="ORF">LCGC14_0609090</name>
</gene>
<dbReference type="AlphaFoldDB" id="A0A0F9TUL8"/>
<evidence type="ECO:0000313" key="1">
    <source>
        <dbReference type="EMBL" id="KKN52791.1"/>
    </source>
</evidence>
<sequence>MDRQFHYRTFYDDEFRLGAKRAWQKLEYHIEELSEYLNDVRYTIVHECSNCNKIKVLLHYIV</sequence>
<organism evidence="1">
    <name type="scientific">marine sediment metagenome</name>
    <dbReference type="NCBI Taxonomy" id="412755"/>
    <lineage>
        <taxon>unclassified sequences</taxon>
        <taxon>metagenomes</taxon>
        <taxon>ecological metagenomes</taxon>
    </lineage>
</organism>